<comment type="caution">
    <text evidence="2">The sequence shown here is derived from an EMBL/GenBank/DDBJ whole genome shotgun (WGS) entry which is preliminary data.</text>
</comment>
<proteinExistence type="predicted"/>
<dbReference type="AlphaFoldDB" id="A0AAW2T6Y2"/>
<reference evidence="2" key="2">
    <citation type="journal article" date="2024" name="Plant">
        <title>Genomic evolution and insights into agronomic trait innovations of Sesamum species.</title>
        <authorList>
            <person name="Miao H."/>
            <person name="Wang L."/>
            <person name="Qu L."/>
            <person name="Liu H."/>
            <person name="Sun Y."/>
            <person name="Le M."/>
            <person name="Wang Q."/>
            <person name="Wei S."/>
            <person name="Zheng Y."/>
            <person name="Lin W."/>
            <person name="Duan Y."/>
            <person name="Cao H."/>
            <person name="Xiong S."/>
            <person name="Wang X."/>
            <person name="Wei L."/>
            <person name="Li C."/>
            <person name="Ma Q."/>
            <person name="Ju M."/>
            <person name="Zhao R."/>
            <person name="Li G."/>
            <person name="Mu C."/>
            <person name="Tian Q."/>
            <person name="Mei H."/>
            <person name="Zhang T."/>
            <person name="Gao T."/>
            <person name="Zhang H."/>
        </authorList>
    </citation>
    <scope>NUCLEOTIDE SEQUENCE</scope>
    <source>
        <strain evidence="2">G02</strain>
    </source>
</reference>
<dbReference type="Pfam" id="PF24626">
    <property type="entry name" value="SH3_Tf2-1"/>
    <property type="match status" value="1"/>
</dbReference>
<sequence>MSPFRARCGRQPPSLIQYLSDGTDVAAVDDLVSSHHRRILFVVKFHLGRARQRMNSLADAHRQERTFATVDWVHLRLQPYRQQSVQRRSSHKLAKWYFGPFRVLRRIGAVAYELGLPCTRIHTVIHVLLLKPFHGPPPDNCGSLLPETTFPLDGRCGFLDDAPGRRPLSRKSWFSGRGRKRPTHLGSHCRISAWPILILTLRARSNSKGRVMIRSRLLKTQLQVLSAQEGTHQA</sequence>
<name>A0AAW2T6Y2_SESRA</name>
<reference evidence="2" key="1">
    <citation type="submission" date="2020-06" db="EMBL/GenBank/DDBJ databases">
        <authorList>
            <person name="Li T."/>
            <person name="Hu X."/>
            <person name="Zhang T."/>
            <person name="Song X."/>
            <person name="Zhang H."/>
            <person name="Dai N."/>
            <person name="Sheng W."/>
            <person name="Hou X."/>
            <person name="Wei L."/>
        </authorList>
    </citation>
    <scope>NUCLEOTIDE SEQUENCE</scope>
    <source>
        <strain evidence="2">G02</strain>
        <tissue evidence="2">Leaf</tissue>
    </source>
</reference>
<dbReference type="PANTHER" id="PTHR46148:SF52">
    <property type="entry name" value="OS04G0603800 PROTEIN"/>
    <property type="match status" value="1"/>
</dbReference>
<organism evidence="2">
    <name type="scientific">Sesamum radiatum</name>
    <name type="common">Black benniseed</name>
    <dbReference type="NCBI Taxonomy" id="300843"/>
    <lineage>
        <taxon>Eukaryota</taxon>
        <taxon>Viridiplantae</taxon>
        <taxon>Streptophyta</taxon>
        <taxon>Embryophyta</taxon>
        <taxon>Tracheophyta</taxon>
        <taxon>Spermatophyta</taxon>
        <taxon>Magnoliopsida</taxon>
        <taxon>eudicotyledons</taxon>
        <taxon>Gunneridae</taxon>
        <taxon>Pentapetalae</taxon>
        <taxon>asterids</taxon>
        <taxon>lamiids</taxon>
        <taxon>Lamiales</taxon>
        <taxon>Pedaliaceae</taxon>
        <taxon>Sesamum</taxon>
    </lineage>
</organism>
<evidence type="ECO:0000259" key="1">
    <source>
        <dbReference type="Pfam" id="PF24626"/>
    </source>
</evidence>
<dbReference type="InterPro" id="IPR056924">
    <property type="entry name" value="SH3_Tf2-1"/>
</dbReference>
<gene>
    <name evidence="2" type="ORF">Sradi_2377600</name>
</gene>
<dbReference type="EMBL" id="JACGWJ010000009">
    <property type="protein sequence ID" value="KAL0400343.1"/>
    <property type="molecule type" value="Genomic_DNA"/>
</dbReference>
<evidence type="ECO:0000313" key="2">
    <source>
        <dbReference type="EMBL" id="KAL0400343.1"/>
    </source>
</evidence>
<protein>
    <recommendedName>
        <fullName evidence="1">Tf2-1-like SH3-like domain-containing protein</fullName>
    </recommendedName>
</protein>
<dbReference type="PANTHER" id="PTHR46148">
    <property type="entry name" value="CHROMO DOMAIN-CONTAINING PROTEIN"/>
    <property type="match status" value="1"/>
</dbReference>
<accession>A0AAW2T6Y2</accession>
<feature type="domain" description="Tf2-1-like SH3-like" evidence="1">
    <location>
        <begin position="71"/>
        <end position="134"/>
    </location>
</feature>